<keyword evidence="5" id="KW-0521">NADP</keyword>
<comment type="cofactor">
    <cofactor evidence="1 8">
        <name>FAD</name>
        <dbReference type="ChEBI" id="CHEBI:57692"/>
    </cofactor>
</comment>
<dbReference type="PRINTS" id="PR00370">
    <property type="entry name" value="FMOXYGENASE"/>
</dbReference>
<dbReference type="InterPro" id="IPR036188">
    <property type="entry name" value="FAD/NAD-bd_sf"/>
</dbReference>
<dbReference type="GO" id="GO:0050660">
    <property type="term" value="F:flavin adenine dinucleotide binding"/>
    <property type="evidence" value="ECO:0007669"/>
    <property type="project" value="InterPro"/>
</dbReference>
<keyword evidence="10" id="KW-1185">Reference proteome</keyword>
<evidence type="ECO:0000256" key="1">
    <source>
        <dbReference type="ARBA" id="ARBA00001974"/>
    </source>
</evidence>
<keyword evidence="4 8" id="KW-0274">FAD</keyword>
<evidence type="ECO:0000256" key="9">
    <source>
        <dbReference type="SAM" id="MobiDB-lite"/>
    </source>
</evidence>
<reference evidence="11" key="1">
    <citation type="submission" date="2025-08" db="UniProtKB">
        <authorList>
            <consortium name="RefSeq"/>
        </authorList>
    </citation>
    <scope>IDENTIFICATION</scope>
    <source>
        <tissue evidence="11">Young leaves</tissue>
    </source>
</reference>
<organism evidence="10 11">
    <name type="scientific">Cucurbita moschata</name>
    <name type="common">Winter crookneck squash</name>
    <name type="synonym">Cucurbita pepo var. moschata</name>
    <dbReference type="NCBI Taxonomy" id="3662"/>
    <lineage>
        <taxon>Eukaryota</taxon>
        <taxon>Viridiplantae</taxon>
        <taxon>Streptophyta</taxon>
        <taxon>Embryophyta</taxon>
        <taxon>Tracheophyta</taxon>
        <taxon>Spermatophyta</taxon>
        <taxon>Magnoliopsida</taxon>
        <taxon>eudicotyledons</taxon>
        <taxon>Gunneridae</taxon>
        <taxon>Pentapetalae</taxon>
        <taxon>rosids</taxon>
        <taxon>fabids</taxon>
        <taxon>Cucurbitales</taxon>
        <taxon>Cucurbitaceae</taxon>
        <taxon>Cucurbiteae</taxon>
        <taxon>Cucurbita</taxon>
    </lineage>
</organism>
<keyword evidence="7 8" id="KW-0503">Monooxygenase</keyword>
<evidence type="ECO:0000256" key="6">
    <source>
        <dbReference type="ARBA" id="ARBA00023002"/>
    </source>
</evidence>
<evidence type="ECO:0000256" key="7">
    <source>
        <dbReference type="ARBA" id="ARBA00023033"/>
    </source>
</evidence>
<dbReference type="GO" id="GO:0004499">
    <property type="term" value="F:N,N-dimethylaniline monooxygenase activity"/>
    <property type="evidence" value="ECO:0007669"/>
    <property type="project" value="InterPro"/>
</dbReference>
<dbReference type="InterPro" id="IPR000960">
    <property type="entry name" value="Flavin_mOase"/>
</dbReference>
<proteinExistence type="inferred from homology"/>
<keyword evidence="6 8" id="KW-0560">Oxidoreductase</keyword>
<dbReference type="Pfam" id="PF00743">
    <property type="entry name" value="FMO-like"/>
    <property type="match status" value="2"/>
</dbReference>
<accession>A0A6J1E5Q5</accession>
<evidence type="ECO:0000313" key="10">
    <source>
        <dbReference type="Proteomes" id="UP000504609"/>
    </source>
</evidence>
<evidence type="ECO:0000256" key="2">
    <source>
        <dbReference type="ARBA" id="ARBA00009183"/>
    </source>
</evidence>
<evidence type="ECO:0000256" key="5">
    <source>
        <dbReference type="ARBA" id="ARBA00022857"/>
    </source>
</evidence>
<keyword evidence="3 8" id="KW-0285">Flavoprotein</keyword>
<name>A0A6J1E5Q5_CUCMO</name>
<dbReference type="FunFam" id="3.50.50.60:FF:000138">
    <property type="entry name" value="Flavin-containing monooxygenase"/>
    <property type="match status" value="1"/>
</dbReference>
<evidence type="ECO:0000313" key="11">
    <source>
        <dbReference type="RefSeq" id="XP_022923282.1"/>
    </source>
</evidence>
<dbReference type="SUPFAM" id="SSF51905">
    <property type="entry name" value="FAD/NAD(P)-binding domain"/>
    <property type="match status" value="2"/>
</dbReference>
<evidence type="ECO:0000256" key="3">
    <source>
        <dbReference type="ARBA" id="ARBA00022630"/>
    </source>
</evidence>
<sequence length="473" mass="53115">MLTPLNCQPSPQLSTMPNSQSQLASRHVAVIGAGAGGIVVARELSREGHRVVVFERNSQIGGTWVYSPEIESDPLGVNPDRTRIHSSLYKSLRTNLPRELMGVRDYPFVPREGEDRDPRRFPGHREVLKYLEDFANEFGICELVRFRTEVVFVGLELGKWRIRFRCENGAVDEETFDAVVVCVGNFSLPRVAEIPGIDEWPGEQMHSHNYRSPEPFRGKVVVVIGYSSSGTDISQELIGVAKEIHIAWKSAKTELLDTQSSINSVSLHPMIESVHKDGRVVFQDGCIVSVDVILHCTGYKYDYPFLETNGIVTVNENRVGPLYKHVFPPALAPGLSFVGLPFKAVPLPLFELQGNWVAGVLSNRIALPSKEEMLADVRAFYAALEASGKPKHLTHELGDSLPAYMNWLAATCGRPAYEEWRKEMYIATNINRLANLESFRDVWHDNELSRQAYEEFSKFTTNESSQNNSHMNV</sequence>
<dbReference type="Proteomes" id="UP000504609">
    <property type="component" value="Unplaced"/>
</dbReference>
<dbReference type="RefSeq" id="XP_022923282.1">
    <property type="nucleotide sequence ID" value="XM_023067514.1"/>
</dbReference>
<evidence type="ECO:0000256" key="8">
    <source>
        <dbReference type="RuleBase" id="RU361177"/>
    </source>
</evidence>
<dbReference type="AlphaFoldDB" id="A0A6J1E5Q5"/>
<protein>
    <recommendedName>
        <fullName evidence="8">Flavin-containing monooxygenase</fullName>
        <ecNumber evidence="8">1.-.-.-</ecNumber>
    </recommendedName>
</protein>
<dbReference type="Gene3D" id="3.50.50.60">
    <property type="entry name" value="FAD/NAD(P)-binding domain"/>
    <property type="match status" value="2"/>
</dbReference>
<dbReference type="GeneID" id="111431024"/>
<dbReference type="InterPro" id="IPR050346">
    <property type="entry name" value="FMO-like"/>
</dbReference>
<feature type="region of interest" description="Disordered" evidence="9">
    <location>
        <begin position="1"/>
        <end position="20"/>
    </location>
</feature>
<dbReference type="EC" id="1.-.-.-" evidence="8"/>
<dbReference type="KEGG" id="cmos:111431024"/>
<gene>
    <name evidence="11" type="primary">LOC111431024</name>
</gene>
<dbReference type="InterPro" id="IPR020946">
    <property type="entry name" value="Flavin_mOase-like"/>
</dbReference>
<comment type="similarity">
    <text evidence="2 8">Belongs to the FMO family.</text>
</comment>
<dbReference type="PANTHER" id="PTHR23023">
    <property type="entry name" value="DIMETHYLANILINE MONOOXYGENASE"/>
    <property type="match status" value="1"/>
</dbReference>
<dbReference type="GO" id="GO:0050661">
    <property type="term" value="F:NADP binding"/>
    <property type="evidence" value="ECO:0007669"/>
    <property type="project" value="InterPro"/>
</dbReference>
<evidence type="ECO:0000256" key="4">
    <source>
        <dbReference type="ARBA" id="ARBA00022827"/>
    </source>
</evidence>